<dbReference type="RefSeq" id="WP_339382127.1">
    <property type="nucleotide sequence ID" value="NZ_CAWNJS010000002.1"/>
</dbReference>
<sequence length="43" mass="5074">MFLRQAIAFVFDVQKSAVQMTKRSHNRISEAVQIFGLRAYMRK</sequence>
<keyword evidence="1" id="KW-0614">Plasmid</keyword>
<proteinExistence type="predicted"/>
<dbReference type="EMBL" id="AP018249">
    <property type="protein sequence ID" value="BAZ02934.1"/>
    <property type="molecule type" value="Genomic_DNA"/>
</dbReference>
<accession>A0A1Z4NB31</accession>
<geneLocation type="plasmid" evidence="2">
    <name>Plasmid1 dna</name>
</geneLocation>
<organism evidence="1 2">
    <name type="scientific">Tolypothrix tenuis PCC 7101</name>
    <dbReference type="NCBI Taxonomy" id="231146"/>
    <lineage>
        <taxon>Bacteria</taxon>
        <taxon>Bacillati</taxon>
        <taxon>Cyanobacteriota</taxon>
        <taxon>Cyanophyceae</taxon>
        <taxon>Nostocales</taxon>
        <taxon>Tolypothrichaceae</taxon>
        <taxon>Tolypothrix</taxon>
    </lineage>
</organism>
<evidence type="ECO:0000313" key="1">
    <source>
        <dbReference type="EMBL" id="BAZ02934.1"/>
    </source>
</evidence>
<reference evidence="1 2" key="1">
    <citation type="submission" date="2017-06" db="EMBL/GenBank/DDBJ databases">
        <title>Genome sequencing of cyanobaciteial culture collection at National Institute for Environmental Studies (NIES).</title>
        <authorList>
            <person name="Hirose Y."/>
            <person name="Shimura Y."/>
            <person name="Fujisawa T."/>
            <person name="Nakamura Y."/>
            <person name="Kawachi M."/>
        </authorList>
    </citation>
    <scope>NUCLEOTIDE SEQUENCE [LARGE SCALE GENOMIC DNA]</scope>
    <source>
        <strain evidence="1 2">NIES-37</strain>
        <plasmid evidence="2">Plasmid1 dna</plasmid>
    </source>
</reference>
<protein>
    <submittedName>
        <fullName evidence="1">Uncharacterized protein</fullName>
    </submittedName>
</protein>
<dbReference type="Proteomes" id="UP000218785">
    <property type="component" value="Plasmid plasmid1"/>
</dbReference>
<name>A0A1Z4NB31_9CYAN</name>
<dbReference type="AlphaFoldDB" id="A0A1Z4NB31"/>
<gene>
    <name evidence="1" type="ORF">NIES37_69470</name>
</gene>
<dbReference type="KEGG" id="ttq:NIES37_69470"/>
<evidence type="ECO:0000313" key="2">
    <source>
        <dbReference type="Proteomes" id="UP000218785"/>
    </source>
</evidence>
<keyword evidence="2" id="KW-1185">Reference proteome</keyword>